<sequence>MAKPQSIDELFPIGAPVEAGPSPAEVKAAAKPAFYPRAQEAAPAAPDPSSMDTMFPTGGPPEPTGGDIAGTIAKGAAAGALRDAPLVAGAMTGFRVGMPMAAAAAPFIGPAAGAIPLITTAIGGYTGYRAGQAAESVVPGETDPRLVPYREGGKTFGSSIATAPAAFFLPVAGPTAGRVAKFVSGVGETARRSPGVFAVTEGATAGAMGLAGGAAEAYRPGQEGVRFGAEMGAALLTPTKLLLSAVDLTKQGLATVKGAAGGRSAATEKKATNLLLDALNKTGEDPVALTKALRAQLPGTIPSPTAGQKTGSQALMDLEASLGNHRAQFGGESAQQGRNASLAYQALVEKLQEIGDPQALRVVAELQKKRFDSMIETRLSLADASAAAKIARITKDTPEARKQIGQLVKNETELALREARDVESQLWTAALEDLTKPVKSTVRRQVEVGWDRFRDKPIYKSFDEQVIQAPKLVPTATADSFLARASEMGPALFDEIPPQVRKIMESFGVDQEAVRKFRNGKLTDDYLNTGQVPQSFSPRIKEQPVQDLVNYRSTLLKMARDAAGTGDANKADFFSSMADGMMRDLDTLQDPMYAQARQFSRSLNDVFTRTYANTVGAVTKTGKDRVPPETLVVNAFSGNADQTAQRMKEIEDAVGFMRTQYREVVKKFGPDSPQALQLQPLARAATTNVASVRDAHNRVLRLAAANSLETVFDQAKGTYVQKVNLGKLTKFAQENAPMLEKMGIMGDLRDAAHASNLLTQVANENSALSKAAKNQSTFASLLTAESPTKVIAEGLNGRFPVRSINGLVDLAKKGGPDALDGLKASLFDYAYTKANGYSGKFSPDAYQTALFEPLGRNQPSLVNIMRSNGLMTLTEMSNVKKLLTPMVRIETALKNNIPYEDVIQGADAVTDLALRVAGAQIGTAAAPGGPGSLIAASAGSKAVRQIFDALPNATVRTILENATKDPQAMALLLEKGRTQQQQLDIANRLINYVGSLGVSIGKSAVTPALNYLSDPEARPAQATPTAPGDAARQLRQLPPAPTTRGVPGFSPKPGAQGKQGAAGGAPGDPNARSMMQSLFPFDSISAMASQPQQPPAPG</sequence>
<protein>
    <submittedName>
        <fullName evidence="3">Uncharacterized protein</fullName>
    </submittedName>
</protein>
<reference evidence="3" key="1">
    <citation type="submission" date="2020-05" db="EMBL/GenBank/DDBJ databases">
        <authorList>
            <person name="Chiriac C."/>
            <person name="Salcher M."/>
            <person name="Ghai R."/>
            <person name="Kavagutti S V."/>
        </authorList>
    </citation>
    <scope>NUCLEOTIDE SEQUENCE</scope>
</reference>
<accession>A0A6J7X9W6</accession>
<evidence type="ECO:0000313" key="2">
    <source>
        <dbReference type="EMBL" id="CAB4154482.1"/>
    </source>
</evidence>
<name>A0A6J7X9W6_9CAUD</name>
<dbReference type="EMBL" id="LR796617">
    <property type="protein sequence ID" value="CAB4154482.1"/>
    <property type="molecule type" value="Genomic_DNA"/>
</dbReference>
<dbReference type="EMBL" id="LR798328">
    <property type="protein sequence ID" value="CAB5224166.1"/>
    <property type="molecule type" value="Genomic_DNA"/>
</dbReference>
<gene>
    <name evidence="2" type="ORF">UFOVP652_7</name>
    <name evidence="3" type="ORF">UFOVP734_32</name>
</gene>
<proteinExistence type="predicted"/>
<feature type="region of interest" description="Disordered" evidence="1">
    <location>
        <begin position="1037"/>
        <end position="1098"/>
    </location>
</feature>
<organism evidence="3">
    <name type="scientific">uncultured Caudovirales phage</name>
    <dbReference type="NCBI Taxonomy" id="2100421"/>
    <lineage>
        <taxon>Viruses</taxon>
        <taxon>Duplodnaviria</taxon>
        <taxon>Heunggongvirae</taxon>
        <taxon>Uroviricota</taxon>
        <taxon>Caudoviricetes</taxon>
        <taxon>Peduoviridae</taxon>
        <taxon>Maltschvirus</taxon>
        <taxon>Maltschvirus maltsch</taxon>
    </lineage>
</organism>
<evidence type="ECO:0000256" key="1">
    <source>
        <dbReference type="SAM" id="MobiDB-lite"/>
    </source>
</evidence>
<evidence type="ECO:0000313" key="3">
    <source>
        <dbReference type="EMBL" id="CAB5224166.1"/>
    </source>
</evidence>